<feature type="transmembrane region" description="Helical" evidence="1">
    <location>
        <begin position="274"/>
        <end position="294"/>
    </location>
</feature>
<feature type="transmembrane region" description="Helical" evidence="1">
    <location>
        <begin position="315"/>
        <end position="339"/>
    </location>
</feature>
<dbReference type="Proteomes" id="UP001595816">
    <property type="component" value="Unassembled WGS sequence"/>
</dbReference>
<dbReference type="EMBL" id="JBHSAY010000005">
    <property type="protein sequence ID" value="MFC4130777.1"/>
    <property type="molecule type" value="Genomic_DNA"/>
</dbReference>
<organism evidence="2 3">
    <name type="scientific">Hamadaea flava</name>
    <dbReference type="NCBI Taxonomy" id="1742688"/>
    <lineage>
        <taxon>Bacteria</taxon>
        <taxon>Bacillati</taxon>
        <taxon>Actinomycetota</taxon>
        <taxon>Actinomycetes</taxon>
        <taxon>Micromonosporales</taxon>
        <taxon>Micromonosporaceae</taxon>
        <taxon>Hamadaea</taxon>
    </lineage>
</organism>
<proteinExistence type="predicted"/>
<dbReference type="RefSeq" id="WP_253757236.1">
    <property type="nucleotide sequence ID" value="NZ_JAMZDZ010000001.1"/>
</dbReference>
<feature type="transmembrane region" description="Helical" evidence="1">
    <location>
        <begin position="829"/>
        <end position="848"/>
    </location>
</feature>
<gene>
    <name evidence="2" type="ORF">ACFOZ4_09195</name>
</gene>
<evidence type="ECO:0000256" key="1">
    <source>
        <dbReference type="SAM" id="Phobius"/>
    </source>
</evidence>
<sequence>MIALLMLALRERRRAYAAIALLCLAIGVLAALGAAYPRSVADSIAEDEIRAAPASERLFSLAGGNDAASTVQAVTESTRRLPDYTAVYAASVSVMGFGPERSALVYRENACAHVRLLSGRCPLGAGEVIVPAGPVQQIRKIDVGSRLLLVEAIKPDPKKPWEASNRGKAPVDVVGVYQQIDPGEDYWGVRTAEDAAGVSVVLTRPETLNSVPHNLEVLTVTAIPNRSLLMSGDYGAILRSKLDPNIIKSSPDVQRMMDRIAAKRKFVETMTPAVVLPVLVLGCWGLFLLISGRLQRDRPEVGIQGLRGLPLAYRWLLASGATGLLAIVATPLGALLVTLLTPGADGSSMTAGFQVLGVELLVIGVTALGVLRLRPLDLLRRVLPTSGKVPLTEIAVLTVAGASFAQMQSGDRTGLGIFTASLLAVAVAVVAARLLPTLLRPAARRVIQRGRLARGVALALLTRRPSGRHLLALTSAAAALFTLVVGAMDVSSTARHTQIDLTVGADRVLQIESSPAQALTAVRQVDPDGRFATVAGRLSVSGASVLAVDLSRASVMRWSQAPELATSLRPGGPAPIEVGAGKLEVTVDSAVTPVDNGPLPPGTYVPASRLFAVVELPGGEFQELDLDKGVRAGAQVYAVSLPPSCAEGCRMAGLSLVTFGAERGNLAIRQIAVDGKPVSDGSGWHTPGTDAGQWSVDPAMSMGQPSYLLPPDVAPRLPMAYTRDLGDGGPTAAAFSLRGSQRAPLAATVATDIVPRVGHKAMLVDMPALLRATLGSSTPGDIEVWLTADAPADVEQKLTDAGLSIVGSESRADAVERADRTPSALTLRMQLWAAAAGVLLLLGVLLVVSSGDRRTTELAGLRQAGVRATTLRRAKRATYVMISVLGVLIGVVAAAVAWAAARTVLPIVDGNPWLPPPSWPGPVPLVAAVVGIAVLLIAGTHLIFVGDRREGGAWSE</sequence>
<reference evidence="3" key="1">
    <citation type="journal article" date="2019" name="Int. J. Syst. Evol. Microbiol.">
        <title>The Global Catalogue of Microorganisms (GCM) 10K type strain sequencing project: providing services to taxonomists for standard genome sequencing and annotation.</title>
        <authorList>
            <consortium name="The Broad Institute Genomics Platform"/>
            <consortium name="The Broad Institute Genome Sequencing Center for Infectious Disease"/>
            <person name="Wu L."/>
            <person name="Ma J."/>
        </authorList>
    </citation>
    <scope>NUCLEOTIDE SEQUENCE [LARGE SCALE GENOMIC DNA]</scope>
    <source>
        <strain evidence="3">CGMCC 4.7289</strain>
    </source>
</reference>
<protein>
    <recommendedName>
        <fullName evidence="4">FtsX-like permease family protein</fullName>
    </recommendedName>
</protein>
<keyword evidence="3" id="KW-1185">Reference proteome</keyword>
<evidence type="ECO:0008006" key="4">
    <source>
        <dbReference type="Google" id="ProtNLM"/>
    </source>
</evidence>
<accession>A0ABV8LIN1</accession>
<evidence type="ECO:0000313" key="3">
    <source>
        <dbReference type="Proteomes" id="UP001595816"/>
    </source>
</evidence>
<keyword evidence="1" id="KW-0812">Transmembrane</keyword>
<comment type="caution">
    <text evidence="2">The sequence shown here is derived from an EMBL/GenBank/DDBJ whole genome shotgun (WGS) entry which is preliminary data.</text>
</comment>
<keyword evidence="1" id="KW-1133">Transmembrane helix</keyword>
<name>A0ABV8LIN1_9ACTN</name>
<feature type="transmembrane region" description="Helical" evidence="1">
    <location>
        <begin position="877"/>
        <end position="901"/>
    </location>
</feature>
<feature type="transmembrane region" description="Helical" evidence="1">
    <location>
        <begin position="415"/>
        <end position="435"/>
    </location>
</feature>
<feature type="transmembrane region" description="Helical" evidence="1">
    <location>
        <begin position="921"/>
        <end position="945"/>
    </location>
</feature>
<evidence type="ECO:0000313" key="2">
    <source>
        <dbReference type="EMBL" id="MFC4130777.1"/>
    </source>
</evidence>
<keyword evidence="1" id="KW-0472">Membrane</keyword>
<feature type="transmembrane region" description="Helical" evidence="1">
    <location>
        <begin position="351"/>
        <end position="371"/>
    </location>
</feature>